<dbReference type="AlphaFoldDB" id="A0A1V9XCF0"/>
<feature type="non-terminal residue" evidence="2">
    <location>
        <position position="253"/>
    </location>
</feature>
<gene>
    <name evidence="2" type="ORF">BIW11_11250</name>
</gene>
<accession>A0A1V9XCF0</accession>
<name>A0A1V9XCF0_9ACAR</name>
<dbReference type="Proteomes" id="UP000192247">
    <property type="component" value="Unassembled WGS sequence"/>
</dbReference>
<keyword evidence="3" id="KW-1185">Reference proteome</keyword>
<dbReference type="EMBL" id="MNPL01015550">
    <property type="protein sequence ID" value="OQR71028.1"/>
    <property type="molecule type" value="Genomic_DNA"/>
</dbReference>
<feature type="region of interest" description="Disordered" evidence="1">
    <location>
        <begin position="49"/>
        <end position="146"/>
    </location>
</feature>
<feature type="compositionally biased region" description="Basic and acidic residues" evidence="1">
    <location>
        <begin position="134"/>
        <end position="146"/>
    </location>
</feature>
<dbReference type="InParanoid" id="A0A1V9XCF0"/>
<protein>
    <submittedName>
        <fullName evidence="2">Uncharacterized protein</fullName>
    </submittedName>
</protein>
<reference evidence="2 3" key="1">
    <citation type="journal article" date="2017" name="Gigascience">
        <title>Draft genome of the honey bee ectoparasitic mite, Tropilaelaps mercedesae, is shaped by the parasitic life history.</title>
        <authorList>
            <person name="Dong X."/>
            <person name="Armstrong S.D."/>
            <person name="Xia D."/>
            <person name="Makepeace B.L."/>
            <person name="Darby A.C."/>
            <person name="Kadowaki T."/>
        </authorList>
    </citation>
    <scope>NUCLEOTIDE SEQUENCE [LARGE SCALE GENOMIC DNA]</scope>
    <source>
        <strain evidence="2">Wuxi-XJTLU</strain>
    </source>
</reference>
<proteinExistence type="predicted"/>
<comment type="caution">
    <text evidence="2">The sequence shown here is derived from an EMBL/GenBank/DDBJ whole genome shotgun (WGS) entry which is preliminary data.</text>
</comment>
<evidence type="ECO:0000256" key="1">
    <source>
        <dbReference type="SAM" id="MobiDB-lite"/>
    </source>
</evidence>
<organism evidence="2 3">
    <name type="scientific">Tropilaelaps mercedesae</name>
    <dbReference type="NCBI Taxonomy" id="418985"/>
    <lineage>
        <taxon>Eukaryota</taxon>
        <taxon>Metazoa</taxon>
        <taxon>Ecdysozoa</taxon>
        <taxon>Arthropoda</taxon>
        <taxon>Chelicerata</taxon>
        <taxon>Arachnida</taxon>
        <taxon>Acari</taxon>
        <taxon>Parasitiformes</taxon>
        <taxon>Mesostigmata</taxon>
        <taxon>Gamasina</taxon>
        <taxon>Dermanyssoidea</taxon>
        <taxon>Laelapidae</taxon>
        <taxon>Tropilaelaps</taxon>
    </lineage>
</organism>
<feature type="compositionally biased region" description="Basic and acidic residues" evidence="1">
    <location>
        <begin position="67"/>
        <end position="76"/>
    </location>
</feature>
<evidence type="ECO:0000313" key="2">
    <source>
        <dbReference type="EMBL" id="OQR71028.1"/>
    </source>
</evidence>
<evidence type="ECO:0000313" key="3">
    <source>
        <dbReference type="Proteomes" id="UP000192247"/>
    </source>
</evidence>
<sequence>MPAPARISFTFLGRRPRRTVGKKVQAFRTVAVVAIAVILCSLVALTEGTESPHDENHSSYKWTPVDGRQRREHDADNISQWRPSPSADDVDNGENNCGRRRGDTGAGSFAHSHSTKGEACSSSSVGRRTATDSCPKRRDSNRDEHFAHRRRECELSEHPADEYRDSRRSAGQLTRCEEREACAPIVPQAASFTGDSAMEFGADENDVVRLEFGNDTAAIHLFGEGLRKALACRSVDWQTCIELGLGSRNRAWG</sequence>